<keyword evidence="1" id="KW-0812">Transmembrane</keyword>
<accession>A0AAD4ZAC4</accession>
<feature type="transmembrane region" description="Helical" evidence="1">
    <location>
        <begin position="16"/>
        <end position="34"/>
    </location>
</feature>
<sequence>MWLEKCLGRIWLKTPGILFGLAGVSGLNFQIAYLPASHNHFRALSLKRQNQRDIKTRLSLFLAYVAFGFFNSPNTGGFLTHII</sequence>
<keyword evidence="3" id="KW-1185">Reference proteome</keyword>
<keyword evidence="1" id="KW-1133">Transmembrane helix</keyword>
<proteinExistence type="predicted"/>
<name>A0AAD4ZAC4_PRUDU</name>
<protein>
    <submittedName>
        <fullName evidence="2">Uncharacterized protein</fullName>
    </submittedName>
</protein>
<dbReference type="AlphaFoldDB" id="A0AAD4ZAC4"/>
<reference evidence="2 3" key="1">
    <citation type="journal article" date="2022" name="G3 (Bethesda)">
        <title>Whole-genome sequence and methylome profiling of the almond [Prunus dulcis (Mill.) D.A. Webb] cultivar 'Nonpareil'.</title>
        <authorList>
            <person name="D'Amico-Willman K.M."/>
            <person name="Ouma W.Z."/>
            <person name="Meulia T."/>
            <person name="Sideli G.M."/>
            <person name="Gradziel T.M."/>
            <person name="Fresnedo-Ramirez J."/>
        </authorList>
    </citation>
    <scope>NUCLEOTIDE SEQUENCE [LARGE SCALE GENOMIC DNA]</scope>
    <source>
        <strain evidence="2">Clone GOH B32 T37-40</strain>
    </source>
</reference>
<keyword evidence="1" id="KW-0472">Membrane</keyword>
<dbReference type="Proteomes" id="UP001054821">
    <property type="component" value="Chromosome 3"/>
</dbReference>
<evidence type="ECO:0000313" key="3">
    <source>
        <dbReference type="Proteomes" id="UP001054821"/>
    </source>
</evidence>
<evidence type="ECO:0000256" key="1">
    <source>
        <dbReference type="SAM" id="Phobius"/>
    </source>
</evidence>
<organism evidence="2 3">
    <name type="scientific">Prunus dulcis</name>
    <name type="common">Almond</name>
    <name type="synonym">Amygdalus dulcis</name>
    <dbReference type="NCBI Taxonomy" id="3755"/>
    <lineage>
        <taxon>Eukaryota</taxon>
        <taxon>Viridiplantae</taxon>
        <taxon>Streptophyta</taxon>
        <taxon>Embryophyta</taxon>
        <taxon>Tracheophyta</taxon>
        <taxon>Spermatophyta</taxon>
        <taxon>Magnoliopsida</taxon>
        <taxon>eudicotyledons</taxon>
        <taxon>Gunneridae</taxon>
        <taxon>Pentapetalae</taxon>
        <taxon>rosids</taxon>
        <taxon>fabids</taxon>
        <taxon>Rosales</taxon>
        <taxon>Rosaceae</taxon>
        <taxon>Amygdaloideae</taxon>
        <taxon>Amygdaleae</taxon>
        <taxon>Prunus</taxon>
    </lineage>
</organism>
<feature type="transmembrane region" description="Helical" evidence="1">
    <location>
        <begin position="54"/>
        <end position="70"/>
    </location>
</feature>
<comment type="caution">
    <text evidence="2">The sequence shown here is derived from an EMBL/GenBank/DDBJ whole genome shotgun (WGS) entry which is preliminary data.</text>
</comment>
<gene>
    <name evidence="2" type="ORF">L3X38_018714</name>
</gene>
<evidence type="ECO:0000313" key="2">
    <source>
        <dbReference type="EMBL" id="KAI5339442.1"/>
    </source>
</evidence>
<dbReference type="EMBL" id="JAJFAZ020000003">
    <property type="protein sequence ID" value="KAI5339442.1"/>
    <property type="molecule type" value="Genomic_DNA"/>
</dbReference>